<gene>
    <name evidence="2" type="ORF">EYF80_068188</name>
</gene>
<dbReference type="AlphaFoldDB" id="A0A4Z2DZM5"/>
<proteinExistence type="predicted"/>
<feature type="compositionally biased region" description="Polar residues" evidence="1">
    <location>
        <begin position="113"/>
        <end position="124"/>
    </location>
</feature>
<keyword evidence="3" id="KW-1185">Reference proteome</keyword>
<evidence type="ECO:0000256" key="1">
    <source>
        <dbReference type="SAM" id="MobiDB-lite"/>
    </source>
</evidence>
<comment type="caution">
    <text evidence="2">The sequence shown here is derived from an EMBL/GenBank/DDBJ whole genome shotgun (WGS) entry which is preliminary data.</text>
</comment>
<sequence>MCRTRCPSRGTDSCSRTLGNEDESKRASSPPCLNMFRISGSLLSVLEYDNEGGGRLKRPPQRSDVAARYVCAEATPQKNPEAKRPVDLKCTNSSEIRGRRACKDVDAGDFQNPAESESPQYVYG</sequence>
<feature type="region of interest" description="Disordered" evidence="1">
    <location>
        <begin position="102"/>
        <end position="124"/>
    </location>
</feature>
<dbReference type="Proteomes" id="UP000314294">
    <property type="component" value="Unassembled WGS sequence"/>
</dbReference>
<accession>A0A4Z2DZM5</accession>
<evidence type="ECO:0000313" key="2">
    <source>
        <dbReference type="EMBL" id="TNN21700.1"/>
    </source>
</evidence>
<protein>
    <submittedName>
        <fullName evidence="2">Uncharacterized protein</fullName>
    </submittedName>
</protein>
<name>A0A4Z2DZM5_9TELE</name>
<feature type="region of interest" description="Disordered" evidence="1">
    <location>
        <begin position="1"/>
        <end position="30"/>
    </location>
</feature>
<evidence type="ECO:0000313" key="3">
    <source>
        <dbReference type="Proteomes" id="UP000314294"/>
    </source>
</evidence>
<dbReference type="EMBL" id="SRLO01026375">
    <property type="protein sequence ID" value="TNN21700.1"/>
    <property type="molecule type" value="Genomic_DNA"/>
</dbReference>
<organism evidence="2 3">
    <name type="scientific">Liparis tanakae</name>
    <name type="common">Tanaka's snailfish</name>
    <dbReference type="NCBI Taxonomy" id="230148"/>
    <lineage>
        <taxon>Eukaryota</taxon>
        <taxon>Metazoa</taxon>
        <taxon>Chordata</taxon>
        <taxon>Craniata</taxon>
        <taxon>Vertebrata</taxon>
        <taxon>Euteleostomi</taxon>
        <taxon>Actinopterygii</taxon>
        <taxon>Neopterygii</taxon>
        <taxon>Teleostei</taxon>
        <taxon>Neoteleostei</taxon>
        <taxon>Acanthomorphata</taxon>
        <taxon>Eupercaria</taxon>
        <taxon>Perciformes</taxon>
        <taxon>Cottioidei</taxon>
        <taxon>Cottales</taxon>
        <taxon>Liparidae</taxon>
        <taxon>Liparis</taxon>
    </lineage>
</organism>
<reference evidence="2 3" key="1">
    <citation type="submission" date="2019-03" db="EMBL/GenBank/DDBJ databases">
        <title>First draft genome of Liparis tanakae, snailfish: a comprehensive survey of snailfish specific genes.</title>
        <authorList>
            <person name="Kim W."/>
            <person name="Song I."/>
            <person name="Jeong J.-H."/>
            <person name="Kim D."/>
            <person name="Kim S."/>
            <person name="Ryu S."/>
            <person name="Song J.Y."/>
            <person name="Lee S.K."/>
        </authorList>
    </citation>
    <scope>NUCLEOTIDE SEQUENCE [LARGE SCALE GENOMIC DNA]</scope>
    <source>
        <tissue evidence="2">Muscle</tissue>
    </source>
</reference>